<reference evidence="2 3" key="1">
    <citation type="journal article" date="2014" name="BMC Genomics">
        <title>Genome sequencing of four Aureobasidium pullulans varieties: biotechnological potential, stress tolerance, and description of new species.</title>
        <authorList>
            <person name="Gostin Ar C."/>
            <person name="Ohm R.A."/>
            <person name="Kogej T."/>
            <person name="Sonjak S."/>
            <person name="Turk M."/>
            <person name="Zajc J."/>
            <person name="Zalar P."/>
            <person name="Grube M."/>
            <person name="Sun H."/>
            <person name="Han J."/>
            <person name="Sharma A."/>
            <person name="Chiniquy J."/>
            <person name="Ngan C.Y."/>
            <person name="Lipzen A."/>
            <person name="Barry K."/>
            <person name="Grigoriev I.V."/>
            <person name="Gunde-Cimerman N."/>
        </authorList>
    </citation>
    <scope>NUCLEOTIDE SEQUENCE [LARGE SCALE GENOMIC DNA]</scope>
    <source>
        <strain evidence="2 3">CBS 147.97</strain>
    </source>
</reference>
<evidence type="ECO:0000256" key="1">
    <source>
        <dbReference type="SAM" id="MobiDB-lite"/>
    </source>
</evidence>
<accession>A0A074WMD1</accession>
<name>A0A074WMD1_9PEZI</name>
<evidence type="ECO:0000313" key="3">
    <source>
        <dbReference type="Proteomes" id="UP000027730"/>
    </source>
</evidence>
<proteinExistence type="predicted"/>
<keyword evidence="3" id="KW-1185">Reference proteome</keyword>
<dbReference type="Proteomes" id="UP000027730">
    <property type="component" value="Unassembled WGS sequence"/>
</dbReference>
<evidence type="ECO:0000313" key="2">
    <source>
        <dbReference type="EMBL" id="KEQ70932.1"/>
    </source>
</evidence>
<dbReference type="EMBL" id="KL584715">
    <property type="protein sequence ID" value="KEQ70932.1"/>
    <property type="molecule type" value="Genomic_DNA"/>
</dbReference>
<protein>
    <submittedName>
        <fullName evidence="2">Uncharacterized protein</fullName>
    </submittedName>
</protein>
<feature type="compositionally biased region" description="Basic and acidic residues" evidence="1">
    <location>
        <begin position="81"/>
        <end position="95"/>
    </location>
</feature>
<organism evidence="2 3">
    <name type="scientific">Aureobasidium namibiae CBS 147.97</name>
    <dbReference type="NCBI Taxonomy" id="1043004"/>
    <lineage>
        <taxon>Eukaryota</taxon>
        <taxon>Fungi</taxon>
        <taxon>Dikarya</taxon>
        <taxon>Ascomycota</taxon>
        <taxon>Pezizomycotina</taxon>
        <taxon>Dothideomycetes</taxon>
        <taxon>Dothideomycetidae</taxon>
        <taxon>Dothideales</taxon>
        <taxon>Saccotheciaceae</taxon>
        <taxon>Aureobasidium</taxon>
    </lineage>
</organism>
<sequence length="134" mass="15402">MSNVYCTSGDSFAAGKVIKAPTYAAIPGPDEEYDPHKRHEETERKRKGLLELDDPTMFDDPTMAPKKQRKERKDKGKKKGKKEEKEEKVKAERPPLTDAQQKWIDDTLKKSAAERAANLRKNYVRRKPDAWTTS</sequence>
<feature type="compositionally biased region" description="Basic residues" evidence="1">
    <location>
        <begin position="66"/>
        <end position="80"/>
    </location>
</feature>
<dbReference type="RefSeq" id="XP_013425295.1">
    <property type="nucleotide sequence ID" value="XM_013569841.1"/>
</dbReference>
<dbReference type="AlphaFoldDB" id="A0A074WMD1"/>
<dbReference type="HOGENOM" id="CLU_1895764_0_0_1"/>
<feature type="region of interest" description="Disordered" evidence="1">
    <location>
        <begin position="16"/>
        <end position="103"/>
    </location>
</feature>
<dbReference type="GeneID" id="25417256"/>
<gene>
    <name evidence="2" type="ORF">M436DRAFT_83907</name>
</gene>
<feature type="compositionally biased region" description="Basic and acidic residues" evidence="1">
    <location>
        <begin position="34"/>
        <end position="50"/>
    </location>
</feature>